<comment type="caution">
    <text evidence="2">The sequence shown here is derived from an EMBL/GenBank/DDBJ whole genome shotgun (WGS) entry which is preliminary data.</text>
</comment>
<accession>X0X1Z3</accession>
<reference evidence="2" key="1">
    <citation type="journal article" date="2014" name="Front. Microbiol.">
        <title>High frequency of phylogenetically diverse reductive dehalogenase-homologous genes in deep subseafloor sedimentary metagenomes.</title>
        <authorList>
            <person name="Kawai M."/>
            <person name="Futagami T."/>
            <person name="Toyoda A."/>
            <person name="Takaki Y."/>
            <person name="Nishi S."/>
            <person name="Hori S."/>
            <person name="Arai W."/>
            <person name="Tsubouchi T."/>
            <person name="Morono Y."/>
            <person name="Uchiyama I."/>
            <person name="Ito T."/>
            <person name="Fujiyama A."/>
            <person name="Inagaki F."/>
            <person name="Takami H."/>
        </authorList>
    </citation>
    <scope>NUCLEOTIDE SEQUENCE</scope>
    <source>
        <strain evidence="2">Expedition CK06-06</strain>
    </source>
</reference>
<dbReference type="Gene3D" id="1.10.640.10">
    <property type="entry name" value="Haem peroxidase domain superfamily, animal type"/>
    <property type="match status" value="1"/>
</dbReference>
<feature type="non-terminal residue" evidence="2">
    <location>
        <position position="1"/>
    </location>
</feature>
<organism evidence="2">
    <name type="scientific">marine sediment metagenome</name>
    <dbReference type="NCBI Taxonomy" id="412755"/>
    <lineage>
        <taxon>unclassified sequences</taxon>
        <taxon>metagenomes</taxon>
        <taxon>ecological metagenomes</taxon>
    </lineage>
</organism>
<dbReference type="EMBL" id="BARS01039448">
    <property type="protein sequence ID" value="GAG18996.1"/>
    <property type="molecule type" value="Genomic_DNA"/>
</dbReference>
<protein>
    <submittedName>
        <fullName evidence="2">Uncharacterized protein</fullName>
    </submittedName>
</protein>
<name>X0X1Z3_9ZZZZ</name>
<dbReference type="AlphaFoldDB" id="X0X1Z3"/>
<dbReference type="InterPro" id="IPR037120">
    <property type="entry name" value="Haem_peroxidase_sf_animal"/>
</dbReference>
<sequence>CTLPLPPTMAAVWKQEFSDVRNGDPFYYEVDPGMENLRDLITQTRLHHIILRNTNIAETVLLGKAAATNVLPIAELLKQQQKHKHKKKHHHSSRYKKKHRRHHHHHKHSEDEAYEKHINEGAKTETSLFFTNGRLDELYYTPMPTTTTPARHHKKKH</sequence>
<feature type="region of interest" description="Disordered" evidence="1">
    <location>
        <begin position="80"/>
        <end position="116"/>
    </location>
</feature>
<evidence type="ECO:0000313" key="2">
    <source>
        <dbReference type="EMBL" id="GAG18996.1"/>
    </source>
</evidence>
<evidence type="ECO:0000256" key="1">
    <source>
        <dbReference type="SAM" id="MobiDB-lite"/>
    </source>
</evidence>
<proteinExistence type="predicted"/>
<gene>
    <name evidence="2" type="ORF">S01H1_60227</name>
</gene>
<feature type="compositionally biased region" description="Basic residues" evidence="1">
    <location>
        <begin position="80"/>
        <end position="107"/>
    </location>
</feature>